<evidence type="ECO:0000313" key="2">
    <source>
        <dbReference type="Proteomes" id="UP000618579"/>
    </source>
</evidence>
<name>A0ABX1ZGW2_9BACL</name>
<comment type="caution">
    <text evidence="1">The sequence shown here is derived from an EMBL/GenBank/DDBJ whole genome shotgun (WGS) entry which is preliminary data.</text>
</comment>
<gene>
    <name evidence="1" type="ORF">GC097_04680</name>
</gene>
<organism evidence="1 2">
    <name type="scientific">Paenibacillus planticolens</name>
    <dbReference type="NCBI Taxonomy" id="2654976"/>
    <lineage>
        <taxon>Bacteria</taxon>
        <taxon>Bacillati</taxon>
        <taxon>Bacillota</taxon>
        <taxon>Bacilli</taxon>
        <taxon>Bacillales</taxon>
        <taxon>Paenibacillaceae</taxon>
        <taxon>Paenibacillus</taxon>
    </lineage>
</organism>
<sequence>MKIVEVTSTGITFVDSYSMTKFIDFKECNENWVMYNKRKKNWSEDEVAEFRNKSKCVGQRDICGKPCYFEFFTRPFTKIEFTNFYAQKHFRDLQMKILDVGWTTFDLS</sequence>
<keyword evidence="2" id="KW-1185">Reference proteome</keyword>
<dbReference type="RefSeq" id="WP_171682176.1">
    <property type="nucleotide sequence ID" value="NZ_WHNZ01000012.1"/>
</dbReference>
<dbReference type="Proteomes" id="UP000618579">
    <property type="component" value="Unassembled WGS sequence"/>
</dbReference>
<accession>A0ABX1ZGW2</accession>
<dbReference type="EMBL" id="WHNZ01000012">
    <property type="protein sequence ID" value="NOU99321.1"/>
    <property type="molecule type" value="Genomic_DNA"/>
</dbReference>
<reference evidence="1 2" key="1">
    <citation type="submission" date="2019-10" db="EMBL/GenBank/DDBJ databases">
        <title>Description of Paenibacillus pedi sp. nov.</title>
        <authorList>
            <person name="Carlier A."/>
            <person name="Qi S."/>
        </authorList>
    </citation>
    <scope>NUCLEOTIDE SEQUENCE [LARGE SCALE GENOMIC DNA]</scope>
    <source>
        <strain evidence="1 2">LMG 31457</strain>
    </source>
</reference>
<evidence type="ECO:0000313" key="1">
    <source>
        <dbReference type="EMBL" id="NOU99321.1"/>
    </source>
</evidence>
<proteinExistence type="predicted"/>
<protein>
    <submittedName>
        <fullName evidence="1">Uncharacterized protein</fullName>
    </submittedName>
</protein>